<keyword evidence="8" id="KW-0732">Signal</keyword>
<dbReference type="AlphaFoldDB" id="A0A9W7Y4X8"/>
<dbReference type="Proteomes" id="UP001149813">
    <property type="component" value="Unassembled WGS sequence"/>
</dbReference>
<accession>A0A9W7Y4X8</accession>
<organism evidence="9 10">
    <name type="scientific">Coemansia erecta</name>
    <dbReference type="NCBI Taxonomy" id="147472"/>
    <lineage>
        <taxon>Eukaryota</taxon>
        <taxon>Fungi</taxon>
        <taxon>Fungi incertae sedis</taxon>
        <taxon>Zoopagomycota</taxon>
        <taxon>Kickxellomycotina</taxon>
        <taxon>Kickxellomycetes</taxon>
        <taxon>Kickxellales</taxon>
        <taxon>Kickxellaceae</taxon>
        <taxon>Coemansia</taxon>
    </lineage>
</organism>
<feature type="transmembrane region" description="Helical" evidence="7">
    <location>
        <begin position="331"/>
        <end position="351"/>
    </location>
</feature>
<dbReference type="GO" id="GO:0005886">
    <property type="term" value="C:plasma membrane"/>
    <property type="evidence" value="ECO:0007669"/>
    <property type="project" value="TreeGrafter"/>
</dbReference>
<dbReference type="OrthoDB" id="28755at2759"/>
<feature type="transmembrane region" description="Helical" evidence="7">
    <location>
        <begin position="41"/>
        <end position="58"/>
    </location>
</feature>
<dbReference type="GO" id="GO:0008506">
    <property type="term" value="F:sucrose:proton symporter activity"/>
    <property type="evidence" value="ECO:0007669"/>
    <property type="project" value="TreeGrafter"/>
</dbReference>
<dbReference type="PANTHER" id="PTHR19432:SF35">
    <property type="entry name" value="SOLUTE CARRIER FAMILY 45 MEMBER 3 ISOFORM X1"/>
    <property type="match status" value="1"/>
</dbReference>
<feature type="transmembrane region" description="Helical" evidence="7">
    <location>
        <begin position="250"/>
        <end position="276"/>
    </location>
</feature>
<feature type="transmembrane region" description="Helical" evidence="7">
    <location>
        <begin position="70"/>
        <end position="96"/>
    </location>
</feature>
<feature type="chain" id="PRO_5040740991" description="MFS general substrate transporter" evidence="8">
    <location>
        <begin position="21"/>
        <end position="496"/>
    </location>
</feature>
<keyword evidence="4 7" id="KW-1133">Transmembrane helix</keyword>
<dbReference type="EMBL" id="JANBOJ010000044">
    <property type="protein sequence ID" value="KAJ1724039.1"/>
    <property type="molecule type" value="Genomic_DNA"/>
</dbReference>
<protein>
    <recommendedName>
        <fullName evidence="11">MFS general substrate transporter</fullName>
    </recommendedName>
</protein>
<evidence type="ECO:0008006" key="11">
    <source>
        <dbReference type="Google" id="ProtNLM"/>
    </source>
</evidence>
<evidence type="ECO:0000256" key="6">
    <source>
        <dbReference type="SAM" id="MobiDB-lite"/>
    </source>
</evidence>
<feature type="signal peptide" evidence="8">
    <location>
        <begin position="1"/>
        <end position="20"/>
    </location>
</feature>
<reference evidence="9" key="1">
    <citation type="submission" date="2022-07" db="EMBL/GenBank/DDBJ databases">
        <title>Phylogenomic reconstructions and comparative analyses of Kickxellomycotina fungi.</title>
        <authorList>
            <person name="Reynolds N.K."/>
            <person name="Stajich J.E."/>
            <person name="Barry K."/>
            <person name="Grigoriev I.V."/>
            <person name="Crous P."/>
            <person name="Smith M.E."/>
        </authorList>
    </citation>
    <scope>NUCLEOTIDE SEQUENCE</scope>
    <source>
        <strain evidence="9">NBRC 32514</strain>
    </source>
</reference>
<evidence type="ECO:0000256" key="4">
    <source>
        <dbReference type="ARBA" id="ARBA00022989"/>
    </source>
</evidence>
<feature type="transmembrane region" description="Helical" evidence="7">
    <location>
        <begin position="211"/>
        <end position="230"/>
    </location>
</feature>
<evidence type="ECO:0000256" key="3">
    <source>
        <dbReference type="ARBA" id="ARBA00022692"/>
    </source>
</evidence>
<dbReference type="Pfam" id="PF13347">
    <property type="entry name" value="MFS_2"/>
    <property type="match status" value="1"/>
</dbReference>
<proteinExistence type="predicted"/>
<evidence type="ECO:0000256" key="5">
    <source>
        <dbReference type="ARBA" id="ARBA00023136"/>
    </source>
</evidence>
<comment type="caution">
    <text evidence="9">The sequence shown here is derived from an EMBL/GenBank/DDBJ whole genome shotgun (WGS) entry which is preliminary data.</text>
</comment>
<dbReference type="SUPFAM" id="SSF103473">
    <property type="entry name" value="MFS general substrate transporter"/>
    <property type="match status" value="1"/>
</dbReference>
<keyword evidence="2" id="KW-0813">Transport</keyword>
<evidence type="ECO:0000256" key="7">
    <source>
        <dbReference type="SAM" id="Phobius"/>
    </source>
</evidence>
<keyword evidence="5 7" id="KW-0472">Membrane</keyword>
<feature type="transmembrane region" description="Helical" evidence="7">
    <location>
        <begin position="433"/>
        <end position="453"/>
    </location>
</feature>
<keyword evidence="3 7" id="KW-0812">Transmembrane</keyword>
<feature type="transmembrane region" description="Helical" evidence="7">
    <location>
        <begin position="116"/>
        <end position="138"/>
    </location>
</feature>
<evidence type="ECO:0000256" key="8">
    <source>
        <dbReference type="SAM" id="SignalP"/>
    </source>
</evidence>
<evidence type="ECO:0000256" key="1">
    <source>
        <dbReference type="ARBA" id="ARBA00004141"/>
    </source>
</evidence>
<dbReference type="Gene3D" id="1.20.1250.20">
    <property type="entry name" value="MFS general substrate transporter like domains"/>
    <property type="match status" value="1"/>
</dbReference>
<comment type="subcellular location">
    <subcellularLocation>
        <location evidence="1">Membrane</location>
        <topology evidence="1">Multi-pass membrane protein</topology>
    </subcellularLocation>
</comment>
<dbReference type="PANTHER" id="PTHR19432">
    <property type="entry name" value="SUGAR TRANSPORTER"/>
    <property type="match status" value="1"/>
</dbReference>
<feature type="region of interest" description="Disordered" evidence="6">
    <location>
        <begin position="399"/>
        <end position="418"/>
    </location>
</feature>
<sequence>MRKSLVSLVWLAGPLSGLVTQPLVGVLSDRCTSKLGRRRPFIISSTIAVILCFGVIGWTREIAGDRPSLVIWLAVIAFYLLDFAINSIQASLRALIVDVLPTSRQDNGTAWASRMIGLGNVAGYLMGFLDLVQLLPFLGSSQIQVLTTLASFALGSTVAITCYFTYEKPISRPAAGEHSPSDLKALGAVFTSFGSLPVVIKRICWIQFFAWIGWFPFLFYGTTYVAGFYASNNKGSGWSEDELMERGTRAGSLAMFSQAVSSLVFSFVLPMFTYSAGSRTSLQRSETRQGMRIICKLRAMLSVSLSNMWTVSLATFSVCMFGTFFTSTVNGATWLIGACGFSWALAIWAPFTMIGEAISSGHSGAPDAALPMHSSGGEHRYAPVDTGDIQMDTMSYMSRSPSENGLTRRISRSPRQSEQTSLSAGTILGIHNVFIVLPQFVTAFLSSVVFAFFEHIESPDSDTDPGAQHAHQIALVLRLGGIASAVAAYYAWKLGH</sequence>
<evidence type="ECO:0000256" key="2">
    <source>
        <dbReference type="ARBA" id="ARBA00022448"/>
    </source>
</evidence>
<feature type="transmembrane region" description="Helical" evidence="7">
    <location>
        <begin position="473"/>
        <end position="492"/>
    </location>
</feature>
<feature type="transmembrane region" description="Helical" evidence="7">
    <location>
        <begin position="297"/>
        <end position="325"/>
    </location>
</feature>
<dbReference type="InterPro" id="IPR036259">
    <property type="entry name" value="MFS_trans_sf"/>
</dbReference>
<keyword evidence="10" id="KW-1185">Reference proteome</keyword>
<gene>
    <name evidence="9" type="ORF">LPJ53_001676</name>
</gene>
<evidence type="ECO:0000313" key="10">
    <source>
        <dbReference type="Proteomes" id="UP001149813"/>
    </source>
</evidence>
<evidence type="ECO:0000313" key="9">
    <source>
        <dbReference type="EMBL" id="KAJ1724039.1"/>
    </source>
</evidence>
<name>A0A9W7Y4X8_9FUNG</name>
<feature type="transmembrane region" description="Helical" evidence="7">
    <location>
        <begin position="145"/>
        <end position="166"/>
    </location>
</feature>